<accession>A0ABU4DJT9</accession>
<evidence type="ECO:0000256" key="1">
    <source>
        <dbReference type="ARBA" id="ARBA00023125"/>
    </source>
</evidence>
<dbReference type="SUPFAM" id="SSF47413">
    <property type="entry name" value="lambda repressor-like DNA-binding domains"/>
    <property type="match status" value="2"/>
</dbReference>
<gene>
    <name evidence="3" type="ORF">R3P94_22225</name>
</gene>
<dbReference type="SMART" id="SM00530">
    <property type="entry name" value="HTH_XRE"/>
    <property type="match status" value="2"/>
</dbReference>
<sequence>MSRHGRGATERETVSRRVLRGFSPDQLIELRKRKGWTVTDAARVADVTTRTLRNWEAGEVSPQIDLLRRLLSELGGSVSDVVQIPEENRFPGDWRVLRALTQPELGRKAGVSTATIGAVERGEIRLSDPVAKAIAQALDVPVDEYRTSHERARRRPPGTPA</sequence>
<protein>
    <submittedName>
        <fullName evidence="3">Helix-turn-helix transcriptional regulator</fullName>
    </submittedName>
</protein>
<comment type="caution">
    <text evidence="3">The sequence shown here is derived from an EMBL/GenBank/DDBJ whole genome shotgun (WGS) entry which is preliminary data.</text>
</comment>
<dbReference type="Gene3D" id="1.10.260.40">
    <property type="entry name" value="lambda repressor-like DNA-binding domains"/>
    <property type="match status" value="2"/>
</dbReference>
<evidence type="ECO:0000313" key="4">
    <source>
        <dbReference type="Proteomes" id="UP001185779"/>
    </source>
</evidence>
<proteinExistence type="predicted"/>
<name>A0ABU4DJT9_9ACTN</name>
<reference evidence="3 4" key="1">
    <citation type="submission" date="2023-10" db="EMBL/GenBank/DDBJ databases">
        <title>Development of a sustainable strategy for remediation of hydrocarbon-contaminated territories based on the waste exchange concept.</title>
        <authorList>
            <person name="Krivoruchko A."/>
        </authorList>
    </citation>
    <scope>NUCLEOTIDE SEQUENCE [LARGE SCALE GENOMIC DNA]</scope>
    <source>
        <strain evidence="3 4">IEGM 1266</strain>
    </source>
</reference>
<dbReference type="InterPro" id="IPR001387">
    <property type="entry name" value="Cro/C1-type_HTH"/>
</dbReference>
<evidence type="ECO:0000313" key="3">
    <source>
        <dbReference type="EMBL" id="MDV6309983.1"/>
    </source>
</evidence>
<dbReference type="EMBL" id="JAWLKI010000040">
    <property type="protein sequence ID" value="MDV6309983.1"/>
    <property type="molecule type" value="Genomic_DNA"/>
</dbReference>
<dbReference type="Pfam" id="PF01381">
    <property type="entry name" value="HTH_3"/>
    <property type="match status" value="2"/>
</dbReference>
<evidence type="ECO:0000259" key="2">
    <source>
        <dbReference type="PROSITE" id="PS50943"/>
    </source>
</evidence>
<dbReference type="Proteomes" id="UP001185779">
    <property type="component" value="Unassembled WGS sequence"/>
</dbReference>
<feature type="domain" description="HTH cro/C1-type" evidence="2">
    <location>
        <begin position="94"/>
        <end position="145"/>
    </location>
</feature>
<keyword evidence="4" id="KW-1185">Reference proteome</keyword>
<keyword evidence="1" id="KW-0238">DNA-binding</keyword>
<dbReference type="PROSITE" id="PS50943">
    <property type="entry name" value="HTH_CROC1"/>
    <property type="match status" value="2"/>
</dbReference>
<dbReference type="InterPro" id="IPR010982">
    <property type="entry name" value="Lambda_DNA-bd_dom_sf"/>
</dbReference>
<feature type="domain" description="HTH cro/C1-type" evidence="2">
    <location>
        <begin position="27"/>
        <end position="81"/>
    </location>
</feature>
<dbReference type="CDD" id="cd00093">
    <property type="entry name" value="HTH_XRE"/>
    <property type="match status" value="2"/>
</dbReference>
<organism evidence="3 4">
    <name type="scientific">Gordonia amicalis</name>
    <dbReference type="NCBI Taxonomy" id="89053"/>
    <lineage>
        <taxon>Bacteria</taxon>
        <taxon>Bacillati</taxon>
        <taxon>Actinomycetota</taxon>
        <taxon>Actinomycetes</taxon>
        <taxon>Mycobacteriales</taxon>
        <taxon>Gordoniaceae</taxon>
        <taxon>Gordonia</taxon>
    </lineage>
</organism>
<dbReference type="PANTHER" id="PTHR46558">
    <property type="entry name" value="TRACRIPTIONAL REGULATORY PROTEIN-RELATED-RELATED"/>
    <property type="match status" value="1"/>
</dbReference>
<dbReference type="RefSeq" id="WP_317505675.1">
    <property type="nucleotide sequence ID" value="NZ_JAWLKI010000040.1"/>
</dbReference>
<dbReference type="PANTHER" id="PTHR46558:SF4">
    <property type="entry name" value="DNA-BIDING PHAGE PROTEIN"/>
    <property type="match status" value="1"/>
</dbReference>